<keyword evidence="6" id="KW-0282">Flagellum</keyword>
<dbReference type="InterPro" id="IPR052563">
    <property type="entry name" value="FliK"/>
</dbReference>
<dbReference type="Proteomes" id="UP000094023">
    <property type="component" value="Unassembled WGS sequence"/>
</dbReference>
<proteinExistence type="inferred from homology"/>
<dbReference type="GO" id="GO:0044780">
    <property type="term" value="P:bacterial-type flagellum assembly"/>
    <property type="evidence" value="ECO:0007669"/>
    <property type="project" value="InterPro"/>
</dbReference>
<dbReference type="InterPro" id="IPR021136">
    <property type="entry name" value="Flagellar_hook_control-like_C"/>
</dbReference>
<evidence type="ECO:0000256" key="4">
    <source>
        <dbReference type="SAM" id="MobiDB-lite"/>
    </source>
</evidence>
<feature type="compositionally biased region" description="Basic and acidic residues" evidence="4">
    <location>
        <begin position="56"/>
        <end position="76"/>
    </location>
</feature>
<sequence length="463" mass="50813">MEITLLNMDVVAPSPGSASATNSQPGENAPTFAQFLSTHPQNSQSDKKTVQAQDNTSKEKKVEKHSQEDKDKDDTHDIASVVADTIPNKLQSQEKLSLTLSLPDNEQLDDIIENKIPSSLMSAEELAAELPVQLAGLPGLKRTLPTSEQLKQSVKHEDKLSPLTRVFTKETQMTGIHLTDNNVLSKFDEKSLLTQLRPETSVLATQGTQTDTLPADKSSTKKADTFASLLTPVSEKIHAQLNSNKSQQNTKLTENVFQQIATNNSTSEKELHNTLTTTSSLTSHSLVNSTNVSAISQPQVHFSPTVVQVLNAQVGTPEWQQQFNQQIVMFSRNGLQKAELRLHPEELGSLQIRMKIEDGQAQLHLTSQNGHVRNVLENAIHHLRQALSDNGIQLTQSHVSSDNSNNWQQENMSDSSQFSGKSADNHQGSEDNDMQLTSESAQQKITLTPQQLASARGGVDIFA</sequence>
<comment type="caution">
    <text evidence="6">The sequence shown here is derived from an EMBL/GenBank/DDBJ whole genome shotgun (WGS) entry which is preliminary data.</text>
</comment>
<feature type="region of interest" description="Disordered" evidence="4">
    <location>
        <begin position="1"/>
        <end position="76"/>
    </location>
</feature>
<dbReference type="RefSeq" id="WP_066746435.1">
    <property type="nucleotide sequence ID" value="NZ_LXEN01000019.1"/>
</dbReference>
<protein>
    <submittedName>
        <fullName evidence="6">FliK family flagellar hook-length control protein</fullName>
    </submittedName>
</protein>
<evidence type="ECO:0000256" key="3">
    <source>
        <dbReference type="ARBA" id="ARBA00022795"/>
    </source>
</evidence>
<dbReference type="Pfam" id="PF02120">
    <property type="entry name" value="Flg_hook"/>
    <property type="match status" value="1"/>
</dbReference>
<name>A0A198GIJ1_9GAMM</name>
<dbReference type="AlphaFoldDB" id="A0A198GIJ1"/>
<keyword evidence="6" id="KW-0966">Cell projection</keyword>
<keyword evidence="6" id="KW-0969">Cilium</keyword>
<dbReference type="PANTHER" id="PTHR37533:SF2">
    <property type="entry name" value="FLAGELLAR HOOK-LENGTH CONTROL PROTEIN"/>
    <property type="match status" value="1"/>
</dbReference>
<dbReference type="Gene3D" id="3.30.750.140">
    <property type="match status" value="1"/>
</dbReference>
<accession>A0A198GIJ1</accession>
<dbReference type="PATRIC" id="fig|1354337.4.peg.480"/>
<evidence type="ECO:0000259" key="5">
    <source>
        <dbReference type="Pfam" id="PF02120"/>
    </source>
</evidence>
<dbReference type="CDD" id="cd17470">
    <property type="entry name" value="T3SS_Flik_C"/>
    <property type="match status" value="1"/>
</dbReference>
<organism evidence="6 7">
    <name type="scientific">Proteus myxofaciens ATCC 19692</name>
    <dbReference type="NCBI Taxonomy" id="1354337"/>
    <lineage>
        <taxon>Bacteria</taxon>
        <taxon>Pseudomonadati</taxon>
        <taxon>Pseudomonadota</taxon>
        <taxon>Gammaproteobacteria</taxon>
        <taxon>Enterobacterales</taxon>
        <taxon>Morganellaceae</taxon>
        <taxon>Proteus</taxon>
    </lineage>
</organism>
<feature type="compositionally biased region" description="Polar residues" evidence="4">
    <location>
        <begin position="16"/>
        <end position="26"/>
    </location>
</feature>
<feature type="region of interest" description="Disordered" evidence="4">
    <location>
        <begin position="396"/>
        <end position="442"/>
    </location>
</feature>
<evidence type="ECO:0000313" key="6">
    <source>
        <dbReference type="EMBL" id="OAT36715.1"/>
    </source>
</evidence>
<evidence type="ECO:0000256" key="1">
    <source>
        <dbReference type="ARBA" id="ARBA00003944"/>
    </source>
</evidence>
<dbReference type="PANTHER" id="PTHR37533">
    <property type="entry name" value="FLAGELLAR HOOK-LENGTH CONTROL PROTEIN"/>
    <property type="match status" value="1"/>
</dbReference>
<dbReference type="GO" id="GO:0009424">
    <property type="term" value="C:bacterial-type flagellum hook"/>
    <property type="evidence" value="ECO:0007669"/>
    <property type="project" value="InterPro"/>
</dbReference>
<feature type="compositionally biased region" description="Polar residues" evidence="4">
    <location>
        <begin position="34"/>
        <end position="55"/>
    </location>
</feature>
<evidence type="ECO:0000256" key="2">
    <source>
        <dbReference type="ARBA" id="ARBA00009149"/>
    </source>
</evidence>
<keyword evidence="7" id="KW-1185">Reference proteome</keyword>
<evidence type="ECO:0000313" key="7">
    <source>
        <dbReference type="Proteomes" id="UP000094023"/>
    </source>
</evidence>
<dbReference type="EMBL" id="LXEN01000019">
    <property type="protein sequence ID" value="OAT36715.1"/>
    <property type="molecule type" value="Genomic_DNA"/>
</dbReference>
<gene>
    <name evidence="6" type="ORF">M983_0464</name>
</gene>
<dbReference type="OrthoDB" id="1792985at2"/>
<dbReference type="InterPro" id="IPR038610">
    <property type="entry name" value="FliK-like_C_sf"/>
</dbReference>
<dbReference type="STRING" id="1354337.M983_0464"/>
<feature type="domain" description="Flagellar hook-length control protein-like C-terminal" evidence="5">
    <location>
        <begin position="325"/>
        <end position="406"/>
    </location>
</feature>
<feature type="compositionally biased region" description="Polar residues" evidence="4">
    <location>
        <begin position="396"/>
        <end position="422"/>
    </location>
</feature>
<comment type="function">
    <text evidence="1">Controls the length of the flagellar hook.</text>
</comment>
<comment type="similarity">
    <text evidence="2">Belongs to the FliK family.</text>
</comment>
<reference evidence="6 7" key="1">
    <citation type="submission" date="2016-04" db="EMBL/GenBank/DDBJ databases">
        <title>ATOL: Assembling a taxonomically balanced genome-scale reconstruction of the evolutionary history of the Enterobacteriaceae.</title>
        <authorList>
            <person name="Plunkett G.III."/>
            <person name="Neeno-Eckwall E.C."/>
            <person name="Glasner J.D."/>
            <person name="Perna N.T."/>
        </authorList>
    </citation>
    <scope>NUCLEOTIDE SEQUENCE [LARGE SCALE GENOMIC DNA]</scope>
    <source>
        <strain evidence="6 7">ATCC 19692</strain>
    </source>
</reference>
<dbReference type="InterPro" id="IPR001635">
    <property type="entry name" value="Flag_hook_Flik"/>
</dbReference>
<dbReference type="PRINTS" id="PR01007">
    <property type="entry name" value="FLGHOOKFLIK"/>
</dbReference>
<keyword evidence="3" id="KW-1005">Bacterial flagellum biogenesis</keyword>